<accession>A0ABQ4IUY7</accession>
<evidence type="ECO:0000313" key="1">
    <source>
        <dbReference type="EMBL" id="GIJ21750.1"/>
    </source>
</evidence>
<reference evidence="1 2" key="1">
    <citation type="submission" date="2021-01" db="EMBL/GenBank/DDBJ databases">
        <title>Whole genome shotgun sequence of Verrucosispora lutea NBRC 106530.</title>
        <authorList>
            <person name="Komaki H."/>
            <person name="Tamura T."/>
        </authorList>
    </citation>
    <scope>NUCLEOTIDE SEQUENCE [LARGE SCALE GENOMIC DNA]</scope>
    <source>
        <strain evidence="1 2">NBRC 106530</strain>
    </source>
</reference>
<proteinExistence type="predicted"/>
<organism evidence="1 2">
    <name type="scientific">Micromonospora lutea</name>
    <dbReference type="NCBI Taxonomy" id="419825"/>
    <lineage>
        <taxon>Bacteria</taxon>
        <taxon>Bacillati</taxon>
        <taxon>Actinomycetota</taxon>
        <taxon>Actinomycetes</taxon>
        <taxon>Micromonosporales</taxon>
        <taxon>Micromonosporaceae</taxon>
        <taxon>Micromonospora</taxon>
    </lineage>
</organism>
<dbReference type="Proteomes" id="UP000643165">
    <property type="component" value="Unassembled WGS sequence"/>
</dbReference>
<dbReference type="EMBL" id="BOPB01000011">
    <property type="protein sequence ID" value="GIJ21750.1"/>
    <property type="molecule type" value="Genomic_DNA"/>
</dbReference>
<protein>
    <submittedName>
        <fullName evidence="1">Uncharacterized protein</fullName>
    </submittedName>
</protein>
<gene>
    <name evidence="1" type="ORF">Vlu01_23740</name>
</gene>
<comment type="caution">
    <text evidence="1">The sequence shown here is derived from an EMBL/GenBank/DDBJ whole genome shotgun (WGS) entry which is preliminary data.</text>
</comment>
<keyword evidence="2" id="KW-1185">Reference proteome</keyword>
<name>A0ABQ4IUY7_9ACTN</name>
<evidence type="ECO:0000313" key="2">
    <source>
        <dbReference type="Proteomes" id="UP000643165"/>
    </source>
</evidence>
<sequence>MVISASVVSGAISEIEPTVVVLPTPKPPATRIFTGIGGFVRCVPVAAGVVAGGRYGGGAVAECGGGGGGAAARPMDGGGGVGPP</sequence>